<keyword evidence="2 6" id="KW-0238">DNA-binding</keyword>
<proteinExistence type="predicted"/>
<protein>
    <submittedName>
        <fullName evidence="6">DNA-binding HxlR family transcriptional regulator</fullName>
    </submittedName>
</protein>
<gene>
    <name evidence="6" type="ORF">BJ982_007313</name>
</gene>
<sequence length="355" mass="39075">MKTKETPAEVGATRVAAGRGVSAVDPIDAPEGNAADGAPAGETTIGGPGTEGAPELSGIGRALSILGDRWVLLILQRAFLLRIRTFAGWRDELGISESVLAARLKELVENGIFVQQAYRDGRTRLEYRLSDAGLRLWSLLVAIYSWERDWAGRADLPPLIHHSCGHDAHPYLACGSCHKPMTARDTHTERGPLATFSRIGLARQHRRTTARGDVRTDFLGYLPSSLEILGDRWSTSVLAAAFLGVRRFVDFQNELGIAPSVLTDRLKRFVELGALQPATGRQYRLTDRGLAFFEVFAFLVYWGQRELPGPEGSDLDITHKPCGSPLRPVLQCRHCDEVLARREVRFDLSATPDRG</sequence>
<dbReference type="InterPro" id="IPR002577">
    <property type="entry name" value="HTH_HxlR"/>
</dbReference>
<feature type="domain" description="HTH hxlR-type" evidence="5">
    <location>
        <begin position="53"/>
        <end position="155"/>
    </location>
</feature>
<dbReference type="PANTHER" id="PTHR33204:SF18">
    <property type="entry name" value="TRANSCRIPTIONAL REGULATORY PROTEIN"/>
    <property type="match status" value="1"/>
</dbReference>
<evidence type="ECO:0000313" key="7">
    <source>
        <dbReference type="Proteomes" id="UP000542210"/>
    </source>
</evidence>
<evidence type="ECO:0000256" key="4">
    <source>
        <dbReference type="SAM" id="MobiDB-lite"/>
    </source>
</evidence>
<reference evidence="6 7" key="1">
    <citation type="submission" date="2020-08" db="EMBL/GenBank/DDBJ databases">
        <title>Sequencing the genomes of 1000 actinobacteria strains.</title>
        <authorList>
            <person name="Klenk H.-P."/>
        </authorList>
    </citation>
    <scope>NUCLEOTIDE SEQUENCE [LARGE SCALE GENOMIC DNA]</scope>
    <source>
        <strain evidence="6 7">DSM 45784</strain>
    </source>
</reference>
<keyword evidence="7" id="KW-1185">Reference proteome</keyword>
<dbReference type="SUPFAM" id="SSF46785">
    <property type="entry name" value="Winged helix' DNA-binding domain"/>
    <property type="match status" value="2"/>
</dbReference>
<evidence type="ECO:0000256" key="3">
    <source>
        <dbReference type="ARBA" id="ARBA00023163"/>
    </source>
</evidence>
<evidence type="ECO:0000313" key="6">
    <source>
        <dbReference type="EMBL" id="MBB4705769.1"/>
    </source>
</evidence>
<dbReference type="InterPro" id="IPR036390">
    <property type="entry name" value="WH_DNA-bd_sf"/>
</dbReference>
<evidence type="ECO:0000256" key="2">
    <source>
        <dbReference type="ARBA" id="ARBA00023125"/>
    </source>
</evidence>
<organism evidence="6 7">
    <name type="scientific">Sphaerisporangium siamense</name>
    <dbReference type="NCBI Taxonomy" id="795645"/>
    <lineage>
        <taxon>Bacteria</taxon>
        <taxon>Bacillati</taxon>
        <taxon>Actinomycetota</taxon>
        <taxon>Actinomycetes</taxon>
        <taxon>Streptosporangiales</taxon>
        <taxon>Streptosporangiaceae</taxon>
        <taxon>Sphaerisporangium</taxon>
    </lineage>
</organism>
<keyword evidence="1" id="KW-0805">Transcription regulation</keyword>
<name>A0A7W7DFX9_9ACTN</name>
<evidence type="ECO:0000259" key="5">
    <source>
        <dbReference type="PROSITE" id="PS51118"/>
    </source>
</evidence>
<feature type="domain" description="HTH hxlR-type" evidence="5">
    <location>
        <begin position="219"/>
        <end position="311"/>
    </location>
</feature>
<dbReference type="PROSITE" id="PS51118">
    <property type="entry name" value="HTH_HXLR"/>
    <property type="match status" value="2"/>
</dbReference>
<accession>A0A7W7DFX9</accession>
<dbReference type="GO" id="GO:0003677">
    <property type="term" value="F:DNA binding"/>
    <property type="evidence" value="ECO:0007669"/>
    <property type="project" value="UniProtKB-KW"/>
</dbReference>
<dbReference type="AlphaFoldDB" id="A0A7W7DFX9"/>
<keyword evidence="3" id="KW-0804">Transcription</keyword>
<dbReference type="EMBL" id="JACHND010000001">
    <property type="protein sequence ID" value="MBB4705769.1"/>
    <property type="molecule type" value="Genomic_DNA"/>
</dbReference>
<dbReference type="Gene3D" id="1.10.10.10">
    <property type="entry name" value="Winged helix-like DNA-binding domain superfamily/Winged helix DNA-binding domain"/>
    <property type="match status" value="2"/>
</dbReference>
<dbReference type="PANTHER" id="PTHR33204">
    <property type="entry name" value="TRANSCRIPTIONAL REGULATOR, MARR FAMILY"/>
    <property type="match status" value="1"/>
</dbReference>
<evidence type="ECO:0000256" key="1">
    <source>
        <dbReference type="ARBA" id="ARBA00023015"/>
    </source>
</evidence>
<feature type="region of interest" description="Disordered" evidence="4">
    <location>
        <begin position="1"/>
        <end position="53"/>
    </location>
</feature>
<dbReference type="Pfam" id="PF01638">
    <property type="entry name" value="HxlR"/>
    <property type="match status" value="2"/>
</dbReference>
<comment type="caution">
    <text evidence="6">The sequence shown here is derived from an EMBL/GenBank/DDBJ whole genome shotgun (WGS) entry which is preliminary data.</text>
</comment>
<dbReference type="Proteomes" id="UP000542210">
    <property type="component" value="Unassembled WGS sequence"/>
</dbReference>
<dbReference type="RefSeq" id="WP_184887700.1">
    <property type="nucleotide sequence ID" value="NZ_BOOV01000003.1"/>
</dbReference>
<dbReference type="InterPro" id="IPR036388">
    <property type="entry name" value="WH-like_DNA-bd_sf"/>
</dbReference>